<organism>
    <name type="scientific">Pyricularia oryzae (strain P131)</name>
    <name type="common">Rice blast fungus</name>
    <name type="synonym">Magnaporthe oryzae</name>
    <dbReference type="NCBI Taxonomy" id="1143193"/>
    <lineage>
        <taxon>Eukaryota</taxon>
        <taxon>Fungi</taxon>
        <taxon>Dikarya</taxon>
        <taxon>Ascomycota</taxon>
        <taxon>Pezizomycotina</taxon>
        <taxon>Sordariomycetes</taxon>
        <taxon>Sordariomycetidae</taxon>
        <taxon>Magnaporthales</taxon>
        <taxon>Pyriculariaceae</taxon>
        <taxon>Pyricularia</taxon>
    </lineage>
</organism>
<dbReference type="AlphaFoldDB" id="L7J1S5"/>
<accession>L7J1S5</accession>
<evidence type="ECO:0000313" key="1">
    <source>
        <dbReference type="EMBL" id="ELQ62176.1"/>
    </source>
</evidence>
<gene>
    <name evidence="1" type="ORF">OOW_P131scaffold01102g4</name>
</gene>
<name>L7J1S5_PYRO1</name>
<proteinExistence type="predicted"/>
<sequence>MLPLCPSQLPCIIVDRTVGLLATYNCIIIQVIGHKSGRYLHCVHPPPSDLASMKRMQLAFCMLLSTGGIFRNVEAFDATKRSMDVEARLWNMILQTPSTPVLLLVVKLVLKGDAQDPGADETTRGAMGLWETLAKSHRTISKNSISD</sequence>
<dbReference type="EMBL" id="JH795101">
    <property type="protein sequence ID" value="ELQ62176.1"/>
    <property type="molecule type" value="Genomic_DNA"/>
</dbReference>
<reference evidence="1" key="1">
    <citation type="journal article" date="2012" name="PLoS Genet.">
        <title>Comparative analysis of the genomes of two field isolates of the rice blast fungus Magnaporthe oryzae.</title>
        <authorList>
            <person name="Xue M."/>
            <person name="Yang J."/>
            <person name="Li Z."/>
            <person name="Hu S."/>
            <person name="Yao N."/>
            <person name="Dean R.A."/>
            <person name="Zhao W."/>
            <person name="Shen M."/>
            <person name="Zhang H."/>
            <person name="Li C."/>
            <person name="Liu L."/>
            <person name="Cao L."/>
            <person name="Xu X."/>
            <person name="Xing Y."/>
            <person name="Hsiang T."/>
            <person name="Zhang Z."/>
            <person name="Xu J.R."/>
            <person name="Peng Y.L."/>
        </authorList>
    </citation>
    <scope>NUCLEOTIDE SEQUENCE [LARGE SCALE GENOMIC DNA]</scope>
    <source>
        <strain evidence="1">P131</strain>
    </source>
</reference>
<protein>
    <submittedName>
        <fullName evidence="1">Uncharacterized protein</fullName>
    </submittedName>
</protein>